<evidence type="ECO:0000256" key="1">
    <source>
        <dbReference type="SAM" id="MobiDB-lite"/>
    </source>
</evidence>
<dbReference type="AlphaFoldDB" id="A0A849HKD5"/>
<dbReference type="Proteomes" id="UP000588586">
    <property type="component" value="Unassembled WGS sequence"/>
</dbReference>
<feature type="region of interest" description="Disordered" evidence="1">
    <location>
        <begin position="1"/>
        <end position="21"/>
    </location>
</feature>
<comment type="caution">
    <text evidence="2">The sequence shown here is derived from an EMBL/GenBank/DDBJ whole genome shotgun (WGS) entry which is preliminary data.</text>
</comment>
<dbReference type="EMBL" id="JABEPQ010000005">
    <property type="protein sequence ID" value="NNM47878.1"/>
    <property type="molecule type" value="Genomic_DNA"/>
</dbReference>
<organism evidence="2 3">
    <name type="scientific">Knoellia koreensis</name>
    <dbReference type="NCBI Taxonomy" id="2730921"/>
    <lineage>
        <taxon>Bacteria</taxon>
        <taxon>Bacillati</taxon>
        <taxon>Actinomycetota</taxon>
        <taxon>Actinomycetes</taxon>
        <taxon>Micrococcales</taxon>
        <taxon>Intrasporangiaceae</taxon>
        <taxon>Knoellia</taxon>
    </lineage>
</organism>
<feature type="compositionally biased region" description="Low complexity" evidence="1">
    <location>
        <begin position="125"/>
        <end position="134"/>
    </location>
</feature>
<dbReference type="RefSeq" id="WP_171245004.1">
    <property type="nucleotide sequence ID" value="NZ_JABEPQ010000005.1"/>
</dbReference>
<reference evidence="2 3" key="1">
    <citation type="submission" date="2020-04" db="EMBL/GenBank/DDBJ databases">
        <title>Knoellia sp. isolate from air conditioner.</title>
        <authorList>
            <person name="Chea S."/>
            <person name="Kim D.-U."/>
        </authorList>
    </citation>
    <scope>NUCLEOTIDE SEQUENCE [LARGE SCALE GENOMIC DNA]</scope>
    <source>
        <strain evidence="2 3">DB2414S</strain>
    </source>
</reference>
<evidence type="ECO:0000313" key="2">
    <source>
        <dbReference type="EMBL" id="NNM47878.1"/>
    </source>
</evidence>
<proteinExistence type="predicted"/>
<name>A0A849HKD5_9MICO</name>
<sequence>MALGFRRHRPSEQDAAPTAESPQVRDYRVLLLQAPATQLELAHERALALLDPLTRASILRTAQSRLLTGSGLTVDEVAPLARMLVAGEKQDPGVVLAGLTEGALDRLAGAVLSLQPQATAEAHPDAQPDAQTPAPHRDAEPTPLASTSASRQ</sequence>
<accession>A0A849HKD5</accession>
<gene>
    <name evidence="2" type="ORF">HJG52_17980</name>
</gene>
<protein>
    <submittedName>
        <fullName evidence="2">Uncharacterized protein</fullName>
    </submittedName>
</protein>
<evidence type="ECO:0000313" key="3">
    <source>
        <dbReference type="Proteomes" id="UP000588586"/>
    </source>
</evidence>
<keyword evidence="3" id="KW-1185">Reference proteome</keyword>
<feature type="region of interest" description="Disordered" evidence="1">
    <location>
        <begin position="115"/>
        <end position="152"/>
    </location>
</feature>